<protein>
    <submittedName>
        <fullName evidence="2">Uncharacterized protein</fullName>
    </submittedName>
</protein>
<feature type="non-terminal residue" evidence="2">
    <location>
        <position position="1"/>
    </location>
</feature>
<organism evidence="2 3">
    <name type="scientific">Rotaria magnacalcarata</name>
    <dbReference type="NCBI Taxonomy" id="392030"/>
    <lineage>
        <taxon>Eukaryota</taxon>
        <taxon>Metazoa</taxon>
        <taxon>Spiralia</taxon>
        <taxon>Gnathifera</taxon>
        <taxon>Rotifera</taxon>
        <taxon>Eurotatoria</taxon>
        <taxon>Bdelloidea</taxon>
        <taxon>Philodinida</taxon>
        <taxon>Philodinidae</taxon>
        <taxon>Rotaria</taxon>
    </lineage>
</organism>
<evidence type="ECO:0000313" key="2">
    <source>
        <dbReference type="EMBL" id="CAF5198302.1"/>
    </source>
</evidence>
<feature type="non-terminal residue" evidence="2">
    <location>
        <position position="304"/>
    </location>
</feature>
<dbReference type="AlphaFoldDB" id="A0A8S3IFX1"/>
<dbReference type="EMBL" id="CAJOBI010330866">
    <property type="protein sequence ID" value="CAF5198302.1"/>
    <property type="molecule type" value="Genomic_DNA"/>
</dbReference>
<comment type="caution">
    <text evidence="2">The sequence shown here is derived from an EMBL/GenBank/DDBJ whole genome shotgun (WGS) entry which is preliminary data.</text>
</comment>
<sequence length="304" mass="33539">AQSVQYEAPTDIQLVTGSRPAASSARITEESAQETPVNINQLRQSMAKDFSAADGIQQQVSSVMRLSTTTDLPILDETSIHLDQIHRPDIPQTVQYKAPVDIEPSAGSIRTTTSALSIEEPTRDVSCNVTQLHQATARDLSDTGRQRASVISILSQAVGLPVLDEAPFNINQIQRTEAPQSFEYKAPADIKQVSATLYSTPSVLASDIEHDQTMLSSAEGYQQQQGYKKYRPSVVSDLSYASAEDEFSELPHEVQVQQQRLLKIPRKLLEQPKIIQNRSSIVENDDQAQSTSLSHRRQMVAALK</sequence>
<proteinExistence type="predicted"/>
<evidence type="ECO:0000313" key="3">
    <source>
        <dbReference type="Proteomes" id="UP000676336"/>
    </source>
</evidence>
<name>A0A8S3IFX1_9BILA</name>
<gene>
    <name evidence="2" type="ORF">SMN809_LOCUS74763</name>
</gene>
<reference evidence="2" key="1">
    <citation type="submission" date="2021-02" db="EMBL/GenBank/DDBJ databases">
        <authorList>
            <person name="Nowell W R."/>
        </authorList>
    </citation>
    <scope>NUCLEOTIDE SEQUENCE</scope>
</reference>
<evidence type="ECO:0000256" key="1">
    <source>
        <dbReference type="SAM" id="MobiDB-lite"/>
    </source>
</evidence>
<feature type="region of interest" description="Disordered" evidence="1">
    <location>
        <begin position="17"/>
        <end position="36"/>
    </location>
</feature>
<dbReference type="Proteomes" id="UP000676336">
    <property type="component" value="Unassembled WGS sequence"/>
</dbReference>
<accession>A0A8S3IFX1</accession>